<dbReference type="AlphaFoldDB" id="A0A409YDY2"/>
<comment type="similarity">
    <text evidence="1">Belongs to the Gfa family.</text>
</comment>
<feature type="region of interest" description="Disordered" evidence="5">
    <location>
        <begin position="18"/>
        <end position="52"/>
    </location>
</feature>
<keyword evidence="4" id="KW-0456">Lyase</keyword>
<dbReference type="PANTHER" id="PTHR33337">
    <property type="entry name" value="GFA DOMAIN-CONTAINING PROTEIN"/>
    <property type="match status" value="1"/>
</dbReference>
<dbReference type="Gene3D" id="2.170.150.70">
    <property type="match status" value="1"/>
</dbReference>
<keyword evidence="3" id="KW-0862">Zinc</keyword>
<organism evidence="7 8">
    <name type="scientific">Gymnopilus dilepis</name>
    <dbReference type="NCBI Taxonomy" id="231916"/>
    <lineage>
        <taxon>Eukaryota</taxon>
        <taxon>Fungi</taxon>
        <taxon>Dikarya</taxon>
        <taxon>Basidiomycota</taxon>
        <taxon>Agaricomycotina</taxon>
        <taxon>Agaricomycetes</taxon>
        <taxon>Agaricomycetidae</taxon>
        <taxon>Agaricales</taxon>
        <taxon>Agaricineae</taxon>
        <taxon>Hymenogastraceae</taxon>
        <taxon>Gymnopilus</taxon>
    </lineage>
</organism>
<keyword evidence="8" id="KW-1185">Reference proteome</keyword>
<evidence type="ECO:0000313" key="8">
    <source>
        <dbReference type="Proteomes" id="UP000284706"/>
    </source>
</evidence>
<dbReference type="OrthoDB" id="5422068at2759"/>
<dbReference type="STRING" id="231916.A0A409YDY2"/>
<dbReference type="GO" id="GO:0016846">
    <property type="term" value="F:carbon-sulfur lyase activity"/>
    <property type="evidence" value="ECO:0007669"/>
    <property type="project" value="InterPro"/>
</dbReference>
<gene>
    <name evidence="7" type="ORF">CVT26_015304</name>
</gene>
<evidence type="ECO:0000256" key="4">
    <source>
        <dbReference type="ARBA" id="ARBA00023239"/>
    </source>
</evidence>
<evidence type="ECO:0000256" key="2">
    <source>
        <dbReference type="ARBA" id="ARBA00022723"/>
    </source>
</evidence>
<dbReference type="Pfam" id="PF04828">
    <property type="entry name" value="GFA"/>
    <property type="match status" value="1"/>
</dbReference>
<keyword evidence="2" id="KW-0479">Metal-binding</keyword>
<feature type="domain" description="CENP-V/GFA" evidence="6">
    <location>
        <begin position="257"/>
        <end position="356"/>
    </location>
</feature>
<sequence length="386" mass="42923">MGVHQVCIKGVPLTRFYERSSRMPSPRPGQNGFHHEENGNHSNGNHSNGGSLHVPTVIDPPTINVVDPEDPLDLGDLTAYKTSKGVTRYFCSSCSAHLFFVHHNPDGDKWTVSVGALERTDGIVKIGYHIWVGDTLDGGMADQLRKIDGVELKRYSEKSGSEELPVGWKDKAFLDKEKQQADGKVADKQDRVQAHCHCGTIKFEITRPSEASTIPSSAYPDLLYPYDVTHLSKVANPADEKWWLRPAHSDRPTKYLAGHCMCGFCRLTSGSEVQSWAYVPIYNIVEPGTDTPICLEEDEQRPKGLKQYMASPARYREFCATCGASAFWWRADSPDLICVSVGLIDEANVGARAESWFDWHTHRVSYIEKAVSSSLGRALEEGLKSI</sequence>
<evidence type="ECO:0000256" key="1">
    <source>
        <dbReference type="ARBA" id="ARBA00005495"/>
    </source>
</evidence>
<dbReference type="InterPro" id="IPR006913">
    <property type="entry name" value="CENP-V/GFA"/>
</dbReference>
<dbReference type="PANTHER" id="PTHR33337:SF40">
    <property type="entry name" value="CENP-V_GFA DOMAIN-CONTAINING PROTEIN-RELATED"/>
    <property type="match status" value="1"/>
</dbReference>
<evidence type="ECO:0000313" key="7">
    <source>
        <dbReference type="EMBL" id="PPR01226.1"/>
    </source>
</evidence>
<dbReference type="Proteomes" id="UP000284706">
    <property type="component" value="Unassembled WGS sequence"/>
</dbReference>
<evidence type="ECO:0000259" key="6">
    <source>
        <dbReference type="Pfam" id="PF04828"/>
    </source>
</evidence>
<proteinExistence type="inferred from homology"/>
<evidence type="ECO:0000256" key="5">
    <source>
        <dbReference type="SAM" id="MobiDB-lite"/>
    </source>
</evidence>
<dbReference type="EMBL" id="NHYE01000957">
    <property type="protein sequence ID" value="PPR01226.1"/>
    <property type="molecule type" value="Genomic_DNA"/>
</dbReference>
<protein>
    <recommendedName>
        <fullName evidence="6">CENP-V/GFA domain-containing protein</fullName>
    </recommendedName>
</protein>
<accession>A0A409YDY2</accession>
<dbReference type="GO" id="GO:0046872">
    <property type="term" value="F:metal ion binding"/>
    <property type="evidence" value="ECO:0007669"/>
    <property type="project" value="UniProtKB-KW"/>
</dbReference>
<reference evidence="7 8" key="1">
    <citation type="journal article" date="2018" name="Evol. Lett.">
        <title>Horizontal gene cluster transfer increased hallucinogenic mushroom diversity.</title>
        <authorList>
            <person name="Reynolds H.T."/>
            <person name="Vijayakumar V."/>
            <person name="Gluck-Thaler E."/>
            <person name="Korotkin H.B."/>
            <person name="Matheny P.B."/>
            <person name="Slot J.C."/>
        </authorList>
    </citation>
    <scope>NUCLEOTIDE SEQUENCE [LARGE SCALE GENOMIC DNA]</scope>
    <source>
        <strain evidence="7 8">SRW20</strain>
    </source>
</reference>
<evidence type="ECO:0000256" key="3">
    <source>
        <dbReference type="ARBA" id="ARBA00022833"/>
    </source>
</evidence>
<feature type="compositionally biased region" description="Low complexity" evidence="5">
    <location>
        <begin position="40"/>
        <end position="51"/>
    </location>
</feature>
<name>A0A409YDY2_9AGAR</name>
<dbReference type="InParanoid" id="A0A409YDY2"/>
<dbReference type="Gene3D" id="3.90.1590.10">
    <property type="entry name" value="glutathione-dependent formaldehyde- activating enzyme (gfa)"/>
    <property type="match status" value="1"/>
</dbReference>
<dbReference type="InterPro" id="IPR011057">
    <property type="entry name" value="Mss4-like_sf"/>
</dbReference>
<dbReference type="SUPFAM" id="SSF51316">
    <property type="entry name" value="Mss4-like"/>
    <property type="match status" value="2"/>
</dbReference>
<comment type="caution">
    <text evidence="7">The sequence shown here is derived from an EMBL/GenBank/DDBJ whole genome shotgun (WGS) entry which is preliminary data.</text>
</comment>